<sequence length="80" mass="9374">MKQYTQESKDQKINLRFILSSELRIYKEDDILRYEKSVKSTVLPSISYNSSMNKFTDRDDGYIGNCYLQVFTCPVAYVAL</sequence>
<comment type="caution">
    <text evidence="1">The sequence shown here is derived from an EMBL/GenBank/DDBJ whole genome shotgun (WGS) entry which is preliminary data.</text>
</comment>
<dbReference type="EMBL" id="PDUG01000006">
    <property type="protein sequence ID" value="PIC20584.1"/>
    <property type="molecule type" value="Genomic_DNA"/>
</dbReference>
<proteinExistence type="predicted"/>
<accession>A0A2G5SZN7</accession>
<evidence type="ECO:0000313" key="2">
    <source>
        <dbReference type="Proteomes" id="UP000230233"/>
    </source>
</evidence>
<organism evidence="1 2">
    <name type="scientific">Caenorhabditis nigoni</name>
    <dbReference type="NCBI Taxonomy" id="1611254"/>
    <lineage>
        <taxon>Eukaryota</taxon>
        <taxon>Metazoa</taxon>
        <taxon>Ecdysozoa</taxon>
        <taxon>Nematoda</taxon>
        <taxon>Chromadorea</taxon>
        <taxon>Rhabditida</taxon>
        <taxon>Rhabditina</taxon>
        <taxon>Rhabditomorpha</taxon>
        <taxon>Rhabditoidea</taxon>
        <taxon>Rhabditidae</taxon>
        <taxon>Peloderinae</taxon>
        <taxon>Caenorhabditis</taxon>
    </lineage>
</organism>
<dbReference type="AlphaFoldDB" id="A0A2G5SZN7"/>
<evidence type="ECO:0000313" key="1">
    <source>
        <dbReference type="EMBL" id="PIC20584.1"/>
    </source>
</evidence>
<gene>
    <name evidence="1" type="primary">Cnig_chr_X.g25732</name>
    <name evidence="1" type="ORF">B9Z55_025732</name>
</gene>
<name>A0A2G5SZN7_9PELO</name>
<reference evidence="2" key="1">
    <citation type="submission" date="2017-10" db="EMBL/GenBank/DDBJ databases">
        <title>Rapid genome shrinkage in a self-fertile nematode reveals novel sperm competition proteins.</title>
        <authorList>
            <person name="Yin D."/>
            <person name="Schwarz E.M."/>
            <person name="Thomas C.G."/>
            <person name="Felde R.L."/>
            <person name="Korf I.F."/>
            <person name="Cutter A.D."/>
            <person name="Schartner C.M."/>
            <person name="Ralston E.J."/>
            <person name="Meyer B.J."/>
            <person name="Haag E.S."/>
        </authorList>
    </citation>
    <scope>NUCLEOTIDE SEQUENCE [LARGE SCALE GENOMIC DNA]</scope>
    <source>
        <strain evidence="2">JU1422</strain>
    </source>
</reference>
<keyword evidence="2" id="KW-1185">Reference proteome</keyword>
<protein>
    <submittedName>
        <fullName evidence="1">Uncharacterized protein</fullName>
    </submittedName>
</protein>
<dbReference type="Proteomes" id="UP000230233">
    <property type="component" value="Chromosome X"/>
</dbReference>